<gene>
    <name evidence="1" type="ORF">A3H78_05200</name>
</gene>
<reference evidence="1 2" key="1">
    <citation type="journal article" date="2016" name="Nat. Commun.">
        <title>Thousands of microbial genomes shed light on interconnected biogeochemical processes in an aquifer system.</title>
        <authorList>
            <person name="Anantharaman K."/>
            <person name="Brown C.T."/>
            <person name="Hug L.A."/>
            <person name="Sharon I."/>
            <person name="Castelle C.J."/>
            <person name="Probst A.J."/>
            <person name="Thomas B.C."/>
            <person name="Singh A."/>
            <person name="Wilkins M.J."/>
            <person name="Karaoz U."/>
            <person name="Brodie E.L."/>
            <person name="Williams K.H."/>
            <person name="Hubbard S.S."/>
            <person name="Banfield J.F."/>
        </authorList>
    </citation>
    <scope>NUCLEOTIDE SEQUENCE [LARGE SCALE GENOMIC DNA]</scope>
</reference>
<dbReference type="EMBL" id="MGAV01000002">
    <property type="protein sequence ID" value="OGK55532.1"/>
    <property type="molecule type" value="Genomic_DNA"/>
</dbReference>
<protein>
    <submittedName>
        <fullName evidence="1">Uncharacterized protein</fullName>
    </submittedName>
</protein>
<comment type="caution">
    <text evidence="1">The sequence shown here is derived from an EMBL/GenBank/DDBJ whole genome shotgun (WGS) entry which is preliminary data.</text>
</comment>
<name>A0A1F7JIU0_9BACT</name>
<proteinExistence type="predicted"/>
<dbReference type="Proteomes" id="UP000177418">
    <property type="component" value="Unassembled WGS sequence"/>
</dbReference>
<dbReference type="AlphaFoldDB" id="A0A1F7JIU0"/>
<organism evidence="1 2">
    <name type="scientific">Candidatus Roizmanbacteria bacterium RIFCSPLOWO2_02_FULL_36_11</name>
    <dbReference type="NCBI Taxonomy" id="1802071"/>
    <lineage>
        <taxon>Bacteria</taxon>
        <taxon>Candidatus Roizmaniibacteriota</taxon>
    </lineage>
</organism>
<sequence>MKKIASTISNTYKALKLLSDPKMIDILYHQITLQQKNQEIKTLSGKKDLFFHKHFIIQVIG</sequence>
<accession>A0A1F7JIU0</accession>
<evidence type="ECO:0000313" key="1">
    <source>
        <dbReference type="EMBL" id="OGK55532.1"/>
    </source>
</evidence>
<evidence type="ECO:0000313" key="2">
    <source>
        <dbReference type="Proteomes" id="UP000177418"/>
    </source>
</evidence>